<accession>A0ACB9B697</accession>
<gene>
    <name evidence="1" type="ORF">L1987_68913</name>
</gene>
<sequence>MDPKSADLKPSAVNHRGRYTYKLAIIRSRLHRQGFISTNDSPHHRFGDEEVVKLSNGINRSSARIDALRASGTPPSSPIRHGQPQYSISYSRHASPCVLSTGSDI</sequence>
<dbReference type="Proteomes" id="UP001056120">
    <property type="component" value="Linkage Group LG23"/>
</dbReference>
<evidence type="ECO:0000313" key="1">
    <source>
        <dbReference type="EMBL" id="KAI3717346.1"/>
    </source>
</evidence>
<evidence type="ECO:0000313" key="2">
    <source>
        <dbReference type="Proteomes" id="UP001056120"/>
    </source>
</evidence>
<name>A0ACB9B697_9ASTR</name>
<keyword evidence="2" id="KW-1185">Reference proteome</keyword>
<organism evidence="1 2">
    <name type="scientific">Smallanthus sonchifolius</name>
    <dbReference type="NCBI Taxonomy" id="185202"/>
    <lineage>
        <taxon>Eukaryota</taxon>
        <taxon>Viridiplantae</taxon>
        <taxon>Streptophyta</taxon>
        <taxon>Embryophyta</taxon>
        <taxon>Tracheophyta</taxon>
        <taxon>Spermatophyta</taxon>
        <taxon>Magnoliopsida</taxon>
        <taxon>eudicotyledons</taxon>
        <taxon>Gunneridae</taxon>
        <taxon>Pentapetalae</taxon>
        <taxon>asterids</taxon>
        <taxon>campanulids</taxon>
        <taxon>Asterales</taxon>
        <taxon>Asteraceae</taxon>
        <taxon>Asteroideae</taxon>
        <taxon>Heliantheae alliance</taxon>
        <taxon>Millerieae</taxon>
        <taxon>Smallanthus</taxon>
    </lineage>
</organism>
<protein>
    <submittedName>
        <fullName evidence="1">Uncharacterized protein</fullName>
    </submittedName>
</protein>
<comment type="caution">
    <text evidence="1">The sequence shown here is derived from an EMBL/GenBank/DDBJ whole genome shotgun (WGS) entry which is preliminary data.</text>
</comment>
<dbReference type="EMBL" id="CM042040">
    <property type="protein sequence ID" value="KAI3717346.1"/>
    <property type="molecule type" value="Genomic_DNA"/>
</dbReference>
<proteinExistence type="predicted"/>
<reference evidence="1 2" key="2">
    <citation type="journal article" date="2022" name="Mol. Ecol. Resour.">
        <title>The genomes of chicory, endive, great burdock and yacon provide insights into Asteraceae paleo-polyploidization history and plant inulin production.</title>
        <authorList>
            <person name="Fan W."/>
            <person name="Wang S."/>
            <person name="Wang H."/>
            <person name="Wang A."/>
            <person name="Jiang F."/>
            <person name="Liu H."/>
            <person name="Zhao H."/>
            <person name="Xu D."/>
            <person name="Zhang Y."/>
        </authorList>
    </citation>
    <scope>NUCLEOTIDE SEQUENCE [LARGE SCALE GENOMIC DNA]</scope>
    <source>
        <strain evidence="2">cv. Yunnan</strain>
        <tissue evidence="1">Leaves</tissue>
    </source>
</reference>
<reference evidence="2" key="1">
    <citation type="journal article" date="2022" name="Mol. Ecol. Resour.">
        <title>The genomes of chicory, endive, great burdock and yacon provide insights into Asteraceae palaeo-polyploidization history and plant inulin production.</title>
        <authorList>
            <person name="Fan W."/>
            <person name="Wang S."/>
            <person name="Wang H."/>
            <person name="Wang A."/>
            <person name="Jiang F."/>
            <person name="Liu H."/>
            <person name="Zhao H."/>
            <person name="Xu D."/>
            <person name="Zhang Y."/>
        </authorList>
    </citation>
    <scope>NUCLEOTIDE SEQUENCE [LARGE SCALE GENOMIC DNA]</scope>
    <source>
        <strain evidence="2">cv. Yunnan</strain>
    </source>
</reference>